<evidence type="ECO:0000256" key="8">
    <source>
        <dbReference type="ARBA" id="ARBA00023136"/>
    </source>
</evidence>
<comment type="similarity">
    <text evidence="10">Belongs to the mitochondrial carrier (TC 2.A.29) family. SLC25A38 subfamily.</text>
</comment>
<proteinExistence type="inferred from homology"/>
<evidence type="ECO:0000256" key="4">
    <source>
        <dbReference type="ARBA" id="ARBA00022737"/>
    </source>
</evidence>
<feature type="repeat" description="Solcar" evidence="11">
    <location>
        <begin position="43"/>
        <end position="129"/>
    </location>
</feature>
<evidence type="ECO:0000313" key="12">
    <source>
        <dbReference type="EMBL" id="KAK7112367.1"/>
    </source>
</evidence>
<keyword evidence="6 10" id="KW-1133">Transmembrane helix</keyword>
<dbReference type="PRINTS" id="PR00926">
    <property type="entry name" value="MITOCARRIER"/>
</dbReference>
<comment type="subcellular location">
    <subcellularLocation>
        <location evidence="1">Membrane</location>
        <topology evidence="1">Multi-pass membrane protein</topology>
    </subcellularLocation>
    <subcellularLocation>
        <location evidence="10">Mitochondrion inner membrane</location>
        <topology evidence="10">Multi-pass membrane protein</topology>
    </subcellularLocation>
</comment>
<dbReference type="HAMAP" id="MF_03064">
    <property type="entry name" value="SLC25A38"/>
    <property type="match status" value="1"/>
</dbReference>
<sequence>MFYMLADRKTVMQMKELPSTPSSDSDLKLRKDLKKRMEAALSSPVAKSFMAGALSGSISTLLLQPLDLVKTRLQMSVNIGSNMGMMNVAISVVRQDTFFGLWHGVWPSLTRCAPGVGIYFATLHYLRSNFGSSNPRALESLCMGMTARCIAGFLILPVTVIKTRYESGTFHYRGMANALALTYKNEGLRGLYSGLAPTLLRDVPFSGIYLMFYTYLKTYNQPCRFGAGLEPLVDFCNGLLGGALASFVTQPADVIKTTMQLNPEKYRHFRTVLPYIYQVGGIQGFWRGIVPRTLRRTLMTALAWTVFEEIMRRCSLK</sequence>
<organism evidence="12 13">
    <name type="scientific">Littorina saxatilis</name>
    <dbReference type="NCBI Taxonomy" id="31220"/>
    <lineage>
        <taxon>Eukaryota</taxon>
        <taxon>Metazoa</taxon>
        <taxon>Spiralia</taxon>
        <taxon>Lophotrochozoa</taxon>
        <taxon>Mollusca</taxon>
        <taxon>Gastropoda</taxon>
        <taxon>Caenogastropoda</taxon>
        <taxon>Littorinimorpha</taxon>
        <taxon>Littorinoidea</taxon>
        <taxon>Littorinidae</taxon>
        <taxon>Littorina</taxon>
    </lineage>
</organism>
<dbReference type="GO" id="GO:0015187">
    <property type="term" value="F:glycine transmembrane transporter activity"/>
    <property type="evidence" value="ECO:0007669"/>
    <property type="project" value="UniProtKB-UniRule"/>
</dbReference>
<evidence type="ECO:0000256" key="9">
    <source>
        <dbReference type="ARBA" id="ARBA00034060"/>
    </source>
</evidence>
<keyword evidence="4 10" id="KW-0677">Repeat</keyword>
<reference evidence="12 13" key="1">
    <citation type="submission" date="2024-02" db="EMBL/GenBank/DDBJ databases">
        <title>Chromosome-scale genome assembly of the rough periwinkle Littorina saxatilis.</title>
        <authorList>
            <person name="De Jode A."/>
            <person name="Faria R."/>
            <person name="Formenti G."/>
            <person name="Sims Y."/>
            <person name="Smith T.P."/>
            <person name="Tracey A."/>
            <person name="Wood J.M.D."/>
            <person name="Zagrodzka Z.B."/>
            <person name="Johannesson K."/>
            <person name="Butlin R.K."/>
            <person name="Leder E.H."/>
        </authorList>
    </citation>
    <scope>NUCLEOTIDE SEQUENCE [LARGE SCALE GENOMIC DNA]</scope>
    <source>
        <strain evidence="12">Snail1</strain>
        <tissue evidence="12">Muscle</tissue>
    </source>
</reference>
<keyword evidence="7 10" id="KW-0496">Mitochondrion</keyword>
<comment type="catalytic activity">
    <reaction evidence="9 10">
        <text>glycine(in) = glycine(out)</text>
        <dbReference type="Rhea" id="RHEA:70715"/>
        <dbReference type="ChEBI" id="CHEBI:57305"/>
    </reaction>
</comment>
<keyword evidence="5 10" id="KW-0999">Mitochondrion inner membrane</keyword>
<keyword evidence="3 10" id="KW-0812">Transmembrane</keyword>
<keyword evidence="8 10" id="KW-0472">Membrane</keyword>
<protein>
    <recommendedName>
        <fullName evidence="10">Mitochondrial glycine transporter</fullName>
    </recommendedName>
    <alternativeName>
        <fullName evidence="10">Solute carrier family 25 member 38 homolog</fullName>
    </alternativeName>
</protein>
<name>A0AAN9GKX9_9CAEN</name>
<dbReference type="Gene3D" id="1.50.40.10">
    <property type="entry name" value="Mitochondrial carrier domain"/>
    <property type="match status" value="1"/>
</dbReference>
<evidence type="ECO:0000256" key="2">
    <source>
        <dbReference type="ARBA" id="ARBA00022448"/>
    </source>
</evidence>
<evidence type="ECO:0000256" key="5">
    <source>
        <dbReference type="ARBA" id="ARBA00022792"/>
    </source>
</evidence>
<gene>
    <name evidence="12" type="ORF">V1264_011833</name>
</gene>
<keyword evidence="13" id="KW-1185">Reference proteome</keyword>
<dbReference type="EMBL" id="JBAMIC010000002">
    <property type="protein sequence ID" value="KAK7112367.1"/>
    <property type="molecule type" value="Genomic_DNA"/>
</dbReference>
<evidence type="ECO:0000256" key="3">
    <source>
        <dbReference type="ARBA" id="ARBA00022692"/>
    </source>
</evidence>
<evidence type="ECO:0000256" key="1">
    <source>
        <dbReference type="ARBA" id="ARBA00004141"/>
    </source>
</evidence>
<dbReference type="PANTHER" id="PTHR46181">
    <property type="entry name" value="MITOCHONDRIAL GLYCINE TRANSPORTER"/>
    <property type="match status" value="1"/>
</dbReference>
<dbReference type="GO" id="GO:0005743">
    <property type="term" value="C:mitochondrial inner membrane"/>
    <property type="evidence" value="ECO:0007669"/>
    <property type="project" value="UniProtKB-SubCell"/>
</dbReference>
<dbReference type="Pfam" id="PF00153">
    <property type="entry name" value="Mito_carr"/>
    <property type="match status" value="3"/>
</dbReference>
<feature type="repeat" description="Solcar" evidence="11">
    <location>
        <begin position="135"/>
        <end position="219"/>
    </location>
</feature>
<dbReference type="InterPro" id="IPR018108">
    <property type="entry name" value="MCP_transmembrane"/>
</dbReference>
<keyword evidence="2 10" id="KW-0813">Transport</keyword>
<evidence type="ECO:0000256" key="6">
    <source>
        <dbReference type="ARBA" id="ARBA00022989"/>
    </source>
</evidence>
<dbReference type="PANTHER" id="PTHR46181:SF3">
    <property type="entry name" value="MITOCHONDRIAL GLYCINE TRANSPORTER"/>
    <property type="match status" value="1"/>
</dbReference>
<comment type="caution">
    <text evidence="12">The sequence shown here is derived from an EMBL/GenBank/DDBJ whole genome shotgun (WGS) entry which is preliminary data.</text>
</comment>
<accession>A0AAN9GKX9</accession>
<dbReference type="InterPro" id="IPR030847">
    <property type="entry name" value="Hem25/SLC25A38"/>
</dbReference>
<dbReference type="Proteomes" id="UP001374579">
    <property type="component" value="Unassembled WGS sequence"/>
</dbReference>
<evidence type="ECO:0000256" key="11">
    <source>
        <dbReference type="PROSITE-ProRule" id="PRU00282"/>
    </source>
</evidence>
<dbReference type="GO" id="GO:1904983">
    <property type="term" value="P:glycine import into mitochondrion"/>
    <property type="evidence" value="ECO:0007669"/>
    <property type="project" value="UniProtKB-UniRule"/>
</dbReference>
<dbReference type="SUPFAM" id="SSF103506">
    <property type="entry name" value="Mitochondrial carrier"/>
    <property type="match status" value="1"/>
</dbReference>
<dbReference type="InterPro" id="IPR002067">
    <property type="entry name" value="MCP"/>
</dbReference>
<evidence type="ECO:0000256" key="7">
    <source>
        <dbReference type="ARBA" id="ARBA00023128"/>
    </source>
</evidence>
<comment type="function">
    <text evidence="10">Mitochondrial glycine transporter that imports glycine into the mitochondrial matrix. Plays an important role in providing glycine for the first enzymatic step in heme biosynthesis, the condensation of glycine with succinyl-CoA to produce 5-aminolevulinate (ALA) in the miochondrial matrix.</text>
</comment>
<dbReference type="PROSITE" id="PS50920">
    <property type="entry name" value="SOLCAR"/>
    <property type="match status" value="3"/>
</dbReference>
<dbReference type="AlphaFoldDB" id="A0AAN9GKX9"/>
<evidence type="ECO:0000313" key="13">
    <source>
        <dbReference type="Proteomes" id="UP001374579"/>
    </source>
</evidence>
<dbReference type="InterPro" id="IPR023395">
    <property type="entry name" value="MCP_dom_sf"/>
</dbReference>
<evidence type="ECO:0000256" key="10">
    <source>
        <dbReference type="HAMAP-Rule" id="MF_03064"/>
    </source>
</evidence>
<feature type="repeat" description="Solcar" evidence="11">
    <location>
        <begin position="229"/>
        <end position="313"/>
    </location>
</feature>